<evidence type="ECO:0000256" key="6">
    <source>
        <dbReference type="PIRSR" id="PIRSR615500-1"/>
    </source>
</evidence>
<dbReference type="Pfam" id="PF02225">
    <property type="entry name" value="PA"/>
    <property type="match status" value="1"/>
</dbReference>
<dbReference type="InterPro" id="IPR036852">
    <property type="entry name" value="Peptidase_S8/S53_dom_sf"/>
</dbReference>
<keyword evidence="4 7" id="KW-0378">Hydrolase</keyword>
<evidence type="ECO:0000256" key="1">
    <source>
        <dbReference type="ARBA" id="ARBA00011073"/>
    </source>
</evidence>
<keyword evidence="2" id="KW-0134">Cell wall</keyword>
<dbReference type="GO" id="GO:0004252">
    <property type="term" value="F:serine-type endopeptidase activity"/>
    <property type="evidence" value="ECO:0007669"/>
    <property type="project" value="UniProtKB-UniRule"/>
</dbReference>
<evidence type="ECO:0000259" key="9">
    <source>
        <dbReference type="Pfam" id="PF00082"/>
    </source>
</evidence>
<dbReference type="RefSeq" id="WP_074718365.1">
    <property type="nucleotide sequence ID" value="NZ_FNWV01000012.1"/>
</dbReference>
<accession>A0A1H6L2C8</accession>
<dbReference type="PROSITE" id="PS00137">
    <property type="entry name" value="SUBTILASE_HIS"/>
    <property type="match status" value="1"/>
</dbReference>
<keyword evidence="8" id="KW-1133">Transmembrane helix</keyword>
<feature type="active site" description="Charge relay system" evidence="6 7">
    <location>
        <position position="176"/>
    </location>
</feature>
<evidence type="ECO:0000256" key="3">
    <source>
        <dbReference type="ARBA" id="ARBA00022670"/>
    </source>
</evidence>
<evidence type="ECO:0000256" key="7">
    <source>
        <dbReference type="PROSITE-ProRule" id="PRU01240"/>
    </source>
</evidence>
<keyword evidence="8" id="KW-0472">Membrane</keyword>
<dbReference type="Gene3D" id="3.50.30.30">
    <property type="match status" value="1"/>
</dbReference>
<evidence type="ECO:0000256" key="2">
    <source>
        <dbReference type="ARBA" id="ARBA00022512"/>
    </source>
</evidence>
<feature type="active site" description="Charge relay system" evidence="6 7">
    <location>
        <position position="575"/>
    </location>
</feature>
<feature type="domain" description="PA" evidence="10">
    <location>
        <begin position="434"/>
        <end position="509"/>
    </location>
</feature>
<dbReference type="PANTHER" id="PTHR43806">
    <property type="entry name" value="PEPTIDASE S8"/>
    <property type="match status" value="1"/>
</dbReference>
<dbReference type="InterPro" id="IPR000209">
    <property type="entry name" value="Peptidase_S8/S53_dom"/>
</dbReference>
<evidence type="ECO:0000256" key="8">
    <source>
        <dbReference type="SAM" id="Phobius"/>
    </source>
</evidence>
<feature type="active site" description="Charge relay system" evidence="6 7">
    <location>
        <position position="244"/>
    </location>
</feature>
<dbReference type="InterPro" id="IPR023828">
    <property type="entry name" value="Peptidase_S8_Ser-AS"/>
</dbReference>
<keyword evidence="8" id="KW-0812">Transmembrane</keyword>
<organism evidence="11 12">
    <name type="scientific">Ruminococcus flavefaciens</name>
    <dbReference type="NCBI Taxonomy" id="1265"/>
    <lineage>
        <taxon>Bacteria</taxon>
        <taxon>Bacillati</taxon>
        <taxon>Bacillota</taxon>
        <taxon>Clostridia</taxon>
        <taxon>Eubacteriales</taxon>
        <taxon>Oscillospiraceae</taxon>
        <taxon>Ruminococcus</taxon>
    </lineage>
</organism>
<evidence type="ECO:0000256" key="4">
    <source>
        <dbReference type="ARBA" id="ARBA00022801"/>
    </source>
</evidence>
<dbReference type="OrthoDB" id="1813783at2"/>
<dbReference type="InterPro" id="IPR011044">
    <property type="entry name" value="Quino_amine_DH_bsu"/>
</dbReference>
<evidence type="ECO:0000256" key="5">
    <source>
        <dbReference type="ARBA" id="ARBA00022825"/>
    </source>
</evidence>
<dbReference type="SUPFAM" id="SSF52743">
    <property type="entry name" value="Subtilisin-like"/>
    <property type="match status" value="1"/>
</dbReference>
<name>A0A1H6L2C8_RUMFL</name>
<dbReference type="Gene3D" id="3.40.50.200">
    <property type="entry name" value="Peptidase S8/S53 domain"/>
    <property type="match status" value="1"/>
</dbReference>
<evidence type="ECO:0000313" key="12">
    <source>
        <dbReference type="Proteomes" id="UP000183190"/>
    </source>
</evidence>
<evidence type="ECO:0000259" key="10">
    <source>
        <dbReference type="Pfam" id="PF02225"/>
    </source>
</evidence>
<dbReference type="Pfam" id="PF00082">
    <property type="entry name" value="Peptidase_S8"/>
    <property type="match status" value="1"/>
</dbReference>
<protein>
    <submittedName>
        <fullName evidence="11">Fn3-like domain-containing protein</fullName>
    </submittedName>
</protein>
<dbReference type="EMBL" id="FNWV01000012">
    <property type="protein sequence ID" value="SEH79499.1"/>
    <property type="molecule type" value="Genomic_DNA"/>
</dbReference>
<proteinExistence type="inferred from homology"/>
<dbReference type="SUPFAM" id="SSF50969">
    <property type="entry name" value="YVTN repeat-like/Quinoprotein amine dehydrogenase"/>
    <property type="match status" value="1"/>
</dbReference>
<dbReference type="PROSITE" id="PS51892">
    <property type="entry name" value="SUBTILASE"/>
    <property type="match status" value="1"/>
</dbReference>
<dbReference type="SUPFAM" id="SSF52025">
    <property type="entry name" value="PA domain"/>
    <property type="match status" value="1"/>
</dbReference>
<dbReference type="InterPro" id="IPR022398">
    <property type="entry name" value="Peptidase_S8_His-AS"/>
</dbReference>
<evidence type="ECO:0000313" key="11">
    <source>
        <dbReference type="EMBL" id="SEH79499.1"/>
    </source>
</evidence>
<dbReference type="PRINTS" id="PR00723">
    <property type="entry name" value="SUBTILISIN"/>
</dbReference>
<keyword evidence="2" id="KW-0964">Secreted</keyword>
<comment type="similarity">
    <text evidence="1 7">Belongs to the peptidase S8 family.</text>
</comment>
<keyword evidence="5 7" id="KW-0720">Serine protease</keyword>
<dbReference type="Gene3D" id="2.60.40.1710">
    <property type="entry name" value="Subtilisin-like superfamily"/>
    <property type="match status" value="1"/>
</dbReference>
<sequence length="1659" mass="180323">MKNITRHLLSMTAAAMIGGASVLNCGLSAALAASEYEAVQSDDLVSVIISLSGEALLSGEEAAEQGTDFLDTAESDEKAEALRQISSEAEASLRTLYPDLEVGYHYNVLMNGFSCKLPENLLDQARSCRWVESVTKVKTVNTIKPQLYTAPELSEVNYFGETTGYYGEGEVIAVLDSEFDVTHSMFAPIDEKENKLTKDDIIAVSDDLNVKIDPDKAYISSKLPYVIDYADDTPYEYADMKEYHGTHVAGIAAGDKISDDNGAELSGIAKDAQLVMMKVFKQMHFDEISGMSVSAVDSDAVLAALEDAAKLKADVINLSFGSALADPENEPYRNTIAALDNAGIVVVTAAGNDSNNINGHGEYCDIDTSSPDTHTIGEPSGFKEALCVASANNSVCRVPCFMIEGIDDEIAFNECDNSKLSDYLSDEVYEYVYCGIGAPEDFEGKDVEGKIALIDRGTLSFVEKAVNAQQAGAIAMVVCNNIEEDSLATMAMDEFYFPSVFISMNDGNKMKEAESKKIRLDSTLSIATPLDGGISEFSSFGPAEDLTLKPDIAGIGGAVSSAAYDNKIMQLDGTSMASPYVAGCAAVFDQYLRKNGLELTGAEKTAFIKNLMMNSAALFSNRDVYESPRRQGAGLVNMKNALNDRVILTGKDGLAKVELKDNITDKFSFDIDINNFTDQDVEFKEAKLVLTAEDGAGAEGDESGQLSISGASNIGVTADLSSLLKAKAQESRKVTVSAQLSADDIKAHSANFPNGFFVEGYLILSGAENCCDISVPVLGFYGDWAQVPIFHNGTKDLEPYVFYTQTGDGTLPASDSFAANVEALYKLLGRLPAEAADEVAMSPFAIQHYFDDEYNATLAECKNESIYLSPDKDGMAEQLEISYSLLRAANTSGIKIYDKDNKLVSESDDDSLLPPYMPIIYFSETKIGDLADGTYKGVIEGYINYEGADKNPQKYEVPIVIDKTAPVLELKTKEEKGRKLLEITSTDKNIDGLYIMGKGNGGIAGEYTAESPKLTEMKDIDRTLSAIYIPSYGTPEEFRNPVRSDSLIINAIMGTADAYEKDIIESYDFSDILPAYKYVGEDGSVSVTYDVTDLDEYLVAAMDKAFNTTEIMSDGRDITHLKTGLWWAKNGGENDVYYDFLNSNAGNIYYQSGAPEKSFTFEQKGDSVTMKISDEKSSETRTGKISFTDKKNAVIAWNDGVTEKMYFAGSDGIGIADHITTPEMKAIVTAYHNAHSKSKAESAEVTYDKDGMGIVRLMDKDGSVIAEYSSFDRFENTAVDPDGKPVKFVYIRNGLYRVTQDIDLSSKHYYVIFKKDGKAIVYSAEEGEEWNCTAEYNDTSIICNKGKDDEATLNVTYDSLTKLSVTFDDGSKYKLTYEPNYSADDVKIYTIADMEKMAADYCERISGIRPEIAFASFDENNKYMIQFMDGQGFTVDPIGGESFDMNGNKIDLTALPEIKDLFTPGLWSCSTDDGLKYYSIDGKGNITVINTEDGSEEKIKYNWIGLKTVELTSSDKTEVAAVAVLSDTEITLTRSSAQPDVLTYVGEKTIDQIKCYSDKQLADMAAADRSKKAGKNVKVSNTASSADGTVVIDLDDGSEYKIDRFTGTGTDEKGNAVDLPQTGMNSLGLAAAKAAAGILIILGAAAMYVSGVFRRKKDC</sequence>
<dbReference type="GO" id="GO:0006508">
    <property type="term" value="P:proteolysis"/>
    <property type="evidence" value="ECO:0007669"/>
    <property type="project" value="UniProtKB-KW"/>
</dbReference>
<dbReference type="InterPro" id="IPR015500">
    <property type="entry name" value="Peptidase_S8_subtilisin-rel"/>
</dbReference>
<dbReference type="InterPro" id="IPR003137">
    <property type="entry name" value="PA_domain"/>
</dbReference>
<dbReference type="PROSITE" id="PS00138">
    <property type="entry name" value="SUBTILASE_SER"/>
    <property type="match status" value="1"/>
</dbReference>
<reference evidence="11 12" key="1">
    <citation type="submission" date="2016-10" db="EMBL/GenBank/DDBJ databases">
        <authorList>
            <person name="de Groot N.N."/>
        </authorList>
    </citation>
    <scope>NUCLEOTIDE SEQUENCE [LARGE SCALE GENOMIC DNA]</scope>
    <source>
        <strain evidence="11 12">YAD2003</strain>
    </source>
</reference>
<gene>
    <name evidence="11" type="ORF">SAMN02910265_02746</name>
</gene>
<dbReference type="InterPro" id="IPR050131">
    <property type="entry name" value="Peptidase_S8_subtilisin-like"/>
</dbReference>
<feature type="domain" description="Peptidase S8/S53" evidence="9">
    <location>
        <begin position="167"/>
        <end position="634"/>
    </location>
</feature>
<keyword evidence="3 7" id="KW-0645">Protease</keyword>
<dbReference type="CDD" id="cd02133">
    <property type="entry name" value="PA_C5a_like"/>
    <property type="match status" value="1"/>
</dbReference>
<dbReference type="PANTHER" id="PTHR43806:SF11">
    <property type="entry name" value="CEREVISIN-RELATED"/>
    <property type="match status" value="1"/>
</dbReference>
<dbReference type="InterPro" id="IPR046450">
    <property type="entry name" value="PA_dom_sf"/>
</dbReference>
<dbReference type="Proteomes" id="UP000183190">
    <property type="component" value="Unassembled WGS sequence"/>
</dbReference>
<feature type="transmembrane region" description="Helical" evidence="8">
    <location>
        <begin position="1634"/>
        <end position="1653"/>
    </location>
</feature>